<proteinExistence type="predicted"/>
<name>A0AA41ZHX0_9GAMM</name>
<gene>
    <name evidence="1" type="ORF">OQ287_12540</name>
</gene>
<organism evidence="1 2">
    <name type="scientific">Larsenimonas rhizosphaerae</name>
    <dbReference type="NCBI Taxonomy" id="2944682"/>
    <lineage>
        <taxon>Bacteria</taxon>
        <taxon>Pseudomonadati</taxon>
        <taxon>Pseudomonadota</taxon>
        <taxon>Gammaproteobacteria</taxon>
        <taxon>Oceanospirillales</taxon>
        <taxon>Halomonadaceae</taxon>
        <taxon>Larsenimonas</taxon>
    </lineage>
</organism>
<comment type="caution">
    <text evidence="1">The sequence shown here is derived from an EMBL/GenBank/DDBJ whole genome shotgun (WGS) entry which is preliminary data.</text>
</comment>
<dbReference type="EMBL" id="JAPIVE010000003">
    <property type="protein sequence ID" value="MCX2525072.1"/>
    <property type="molecule type" value="Genomic_DNA"/>
</dbReference>
<evidence type="ECO:0000313" key="1">
    <source>
        <dbReference type="EMBL" id="MCX2525072.1"/>
    </source>
</evidence>
<evidence type="ECO:0000313" key="2">
    <source>
        <dbReference type="Proteomes" id="UP001165678"/>
    </source>
</evidence>
<keyword evidence="2" id="KW-1185">Reference proteome</keyword>
<protein>
    <submittedName>
        <fullName evidence="1">Uncharacterized protein</fullName>
    </submittedName>
</protein>
<dbReference type="Proteomes" id="UP001165678">
    <property type="component" value="Unassembled WGS sequence"/>
</dbReference>
<sequence length="104" mass="12498">MAPGQYDLWLYPQDIDRHRRIEADLQGYFMERFADFPHIRLPVAQSLDQEVPFNRLYDSLIHRARSWCREHRDYSPSPMQLNQAFFRAVSRSPKFIIEDDTSHS</sequence>
<reference evidence="1" key="1">
    <citation type="submission" date="2022-11" db="EMBL/GenBank/DDBJ databases">
        <title>Larsenimonas rhizosphaerae sp. nov., isolated from a tidal mudflat.</title>
        <authorList>
            <person name="Lee S.D."/>
            <person name="Kim I.S."/>
        </authorList>
    </citation>
    <scope>NUCLEOTIDE SEQUENCE</scope>
    <source>
        <strain evidence="1">GH2-1</strain>
    </source>
</reference>
<accession>A0AA41ZHX0</accession>
<dbReference type="AlphaFoldDB" id="A0AA41ZHX0"/>
<dbReference type="RefSeq" id="WP_250938789.1">
    <property type="nucleotide sequence ID" value="NZ_JAMLJK010000003.1"/>
</dbReference>